<dbReference type="InterPro" id="IPR036961">
    <property type="entry name" value="Kinesin_motor_dom_sf"/>
</dbReference>
<name>A0A7M7PK07_STRPU</name>
<evidence type="ECO:0000256" key="3">
    <source>
        <dbReference type="PROSITE-ProRule" id="PRU00283"/>
    </source>
</evidence>
<dbReference type="GeneID" id="752227"/>
<dbReference type="InterPro" id="IPR029329">
    <property type="entry name" value="DUF4472"/>
</dbReference>
<dbReference type="RefSeq" id="XP_030852817.1">
    <property type="nucleotide sequence ID" value="XM_030996957.1"/>
</dbReference>
<dbReference type="SUPFAM" id="SSF52540">
    <property type="entry name" value="P-loop containing nucleoside triphosphate hydrolases"/>
    <property type="match status" value="1"/>
</dbReference>
<dbReference type="Proteomes" id="UP000007110">
    <property type="component" value="Unassembled WGS sequence"/>
</dbReference>
<feature type="coiled-coil region" evidence="4">
    <location>
        <begin position="381"/>
        <end position="475"/>
    </location>
</feature>
<dbReference type="OrthoDB" id="2113965at2759"/>
<dbReference type="InterPro" id="IPR001752">
    <property type="entry name" value="Kinesin_motor_dom"/>
</dbReference>
<accession>A0A7M7PK07</accession>
<evidence type="ECO:0000256" key="4">
    <source>
        <dbReference type="SAM" id="Coils"/>
    </source>
</evidence>
<dbReference type="PROSITE" id="PS50067">
    <property type="entry name" value="KINESIN_MOTOR_2"/>
    <property type="match status" value="1"/>
</dbReference>
<dbReference type="SMART" id="SM00129">
    <property type="entry name" value="KISc"/>
    <property type="match status" value="1"/>
</dbReference>
<feature type="domain" description="Kinesin motor" evidence="5">
    <location>
        <begin position="2"/>
        <end position="331"/>
    </location>
</feature>
<evidence type="ECO:0000256" key="1">
    <source>
        <dbReference type="ARBA" id="ARBA00022741"/>
    </source>
</evidence>
<keyword evidence="4" id="KW-0175">Coiled coil</keyword>
<feature type="coiled-coil region" evidence="4">
    <location>
        <begin position="610"/>
        <end position="672"/>
    </location>
</feature>
<dbReference type="GO" id="GO:0007018">
    <property type="term" value="P:microtubule-based movement"/>
    <property type="evidence" value="ECO:0007669"/>
    <property type="project" value="InterPro"/>
</dbReference>
<comment type="similarity">
    <text evidence="3">Belongs to the TRAFAC class myosin-kinesin ATPase superfamily. Kinesin family.</text>
</comment>
<dbReference type="PANTHER" id="PTHR22106">
    <property type="entry name" value="COILED-COIL DOMAIN-CONTAINING PROTEIN 78"/>
    <property type="match status" value="1"/>
</dbReference>
<feature type="binding site" evidence="3">
    <location>
        <begin position="76"/>
        <end position="83"/>
    </location>
    <ligand>
        <name>ATP</name>
        <dbReference type="ChEBI" id="CHEBI:30616"/>
    </ligand>
</feature>
<organism evidence="6 7">
    <name type="scientific">Strongylocentrotus purpuratus</name>
    <name type="common">Purple sea urchin</name>
    <dbReference type="NCBI Taxonomy" id="7668"/>
    <lineage>
        <taxon>Eukaryota</taxon>
        <taxon>Metazoa</taxon>
        <taxon>Echinodermata</taxon>
        <taxon>Eleutherozoa</taxon>
        <taxon>Echinozoa</taxon>
        <taxon>Echinoidea</taxon>
        <taxon>Euechinoidea</taxon>
        <taxon>Echinacea</taxon>
        <taxon>Camarodonta</taxon>
        <taxon>Echinidea</taxon>
        <taxon>Strongylocentrotidae</taxon>
        <taxon>Strongylocentrotus</taxon>
    </lineage>
</organism>
<dbReference type="GO" id="GO:0008017">
    <property type="term" value="F:microtubule binding"/>
    <property type="evidence" value="ECO:0007669"/>
    <property type="project" value="InterPro"/>
</dbReference>
<feature type="coiled-coil region" evidence="4">
    <location>
        <begin position="790"/>
        <end position="848"/>
    </location>
</feature>
<dbReference type="PANTHER" id="PTHR22106:SF5">
    <property type="entry name" value="COILED-COIL DOMAIN-CONTAINING PROTEIN 78"/>
    <property type="match status" value="1"/>
</dbReference>
<dbReference type="GO" id="GO:0003777">
    <property type="term" value="F:microtubule motor activity"/>
    <property type="evidence" value="ECO:0007669"/>
    <property type="project" value="InterPro"/>
</dbReference>
<evidence type="ECO:0000259" key="5">
    <source>
        <dbReference type="PROSITE" id="PS50067"/>
    </source>
</evidence>
<keyword evidence="1 3" id="KW-0547">Nucleotide-binding</keyword>
<dbReference type="KEGG" id="spu:752227"/>
<keyword evidence="7" id="KW-1185">Reference proteome</keyword>
<dbReference type="GO" id="GO:0005737">
    <property type="term" value="C:cytoplasm"/>
    <property type="evidence" value="ECO:0000318"/>
    <property type="project" value="GO_Central"/>
</dbReference>
<keyword evidence="3" id="KW-0505">Motor protein</keyword>
<dbReference type="Pfam" id="PF14739">
    <property type="entry name" value="DUF4472"/>
    <property type="match status" value="1"/>
</dbReference>
<dbReference type="PRINTS" id="PR00380">
    <property type="entry name" value="KINESINHEAVY"/>
</dbReference>
<dbReference type="EnsemblMetazoa" id="XM_030996957">
    <property type="protein sequence ID" value="XP_030852817"/>
    <property type="gene ID" value="LOC752227"/>
</dbReference>
<proteinExistence type="inferred from homology"/>
<dbReference type="AlphaFoldDB" id="A0A7M7PK07"/>
<reference evidence="6" key="2">
    <citation type="submission" date="2021-01" db="UniProtKB">
        <authorList>
            <consortium name="EnsemblMetazoa"/>
        </authorList>
    </citation>
    <scope>IDENTIFICATION</scope>
</reference>
<evidence type="ECO:0000313" key="7">
    <source>
        <dbReference type="Proteomes" id="UP000007110"/>
    </source>
</evidence>
<dbReference type="OMA" id="ASWHEIT"/>
<dbReference type="Gene3D" id="3.40.850.10">
    <property type="entry name" value="Kinesin motor domain"/>
    <property type="match status" value="1"/>
</dbReference>
<dbReference type="EnsemblMetazoa" id="XM_030996959">
    <property type="protein sequence ID" value="XP_030852819"/>
    <property type="gene ID" value="LOC752227"/>
</dbReference>
<dbReference type="RefSeq" id="XP_030852819.1">
    <property type="nucleotide sequence ID" value="XM_030996959.1"/>
</dbReference>
<dbReference type="InParanoid" id="A0A7M7PK07"/>
<sequence>MNIDVLARIRPPQRGEGAHNLKIQGSKIKQDETNASHTFHAIFDDDSTTDTIYQESVSSMVDLMVAGFNCSLLSIGESGSGKSHTLLGDGKSRLGVVHMAVRGVFDQLGDTRERASRNDSLMNGQVTLSMYEVYNEIVRDLLKPTEGTPNGGGPSELTVNAKKWVHVKELTQSTLRTESDALSELSRGLNERTQASTDYGRIQAKATLFVEVTLKMEKEEFGYPHESRFLFVELPGIEKLALNQQELRKKEGAVQNRSISSFGQLISNLSTRQSPDRVINYSESKVTSLLENAIGGNCKTKAIMHFSPNPQPLHLKTSLIVSAQLSRINNFFIMNDMAARALITQYHARLISLQGQLGVTMTTEPARDDVTEDQAKLARDNLKLKEENDYLRRRLDQIQSRFGDIASAKTDLSSRLIGSEEEKLKLSKMLVDLRIENNKLKERGAQENFELKNKVLALENRMIQAESERDRLLRDYRQIRGHFDEIDKERQDVGDRYVYLNADYKALAKKYESEVARNQQLGLELLNLMNAEVTLLKQRDNLGLAAGQARNAGSDDLSRVRDIALGLSAERQKVAATDSDRHDLRQHLFGNQDRFRGEIDQMKSHYDNEQDKLQGIISQLNQDVQNMRQADRETHRKLTEAEVALLTLRSKSKELQSTNSKLQLQMKEKNEEVRARLVKYLQDIADHIDKSQRSLSSQDAGDGLRGQIAAMMKDLKLTYQARESQLSDAAREYKRTADAVAKKHQQLLVEYRLLRQRTMEKHLPGMEIGPEEDQLTLDVEEVESINRRELTKVMKQLRETETELNKIRREGSSDEHWKSLKDEFLRTQKDLESERANLLANNSVLEEQLNECQDYIHTHMTRYKDEIRRLRRQLGMDDQLDMLGLTDDYGHSRWRDHNRRAHVPQSLRKYRTLPEI</sequence>
<dbReference type="Pfam" id="PF00225">
    <property type="entry name" value="Kinesin"/>
    <property type="match status" value="1"/>
</dbReference>
<dbReference type="InterPro" id="IPR039873">
    <property type="entry name" value="CCDC78"/>
</dbReference>
<keyword evidence="2 3" id="KW-0067">ATP-binding</keyword>
<protein>
    <recommendedName>
        <fullName evidence="5">Kinesin motor domain-containing protein</fullName>
    </recommendedName>
</protein>
<reference evidence="7" key="1">
    <citation type="submission" date="2015-02" db="EMBL/GenBank/DDBJ databases">
        <title>Genome sequencing for Strongylocentrotus purpuratus.</title>
        <authorList>
            <person name="Murali S."/>
            <person name="Liu Y."/>
            <person name="Vee V."/>
            <person name="English A."/>
            <person name="Wang M."/>
            <person name="Skinner E."/>
            <person name="Han Y."/>
            <person name="Muzny D.M."/>
            <person name="Worley K.C."/>
            <person name="Gibbs R.A."/>
        </authorList>
    </citation>
    <scope>NUCLEOTIDE SEQUENCE</scope>
</reference>
<dbReference type="RefSeq" id="XP_030852818.1">
    <property type="nucleotide sequence ID" value="XM_030996958.1"/>
</dbReference>
<dbReference type="GO" id="GO:0005524">
    <property type="term" value="F:ATP binding"/>
    <property type="evidence" value="ECO:0007669"/>
    <property type="project" value="UniProtKB-UniRule"/>
</dbReference>
<dbReference type="EnsemblMetazoa" id="XM_030996958">
    <property type="protein sequence ID" value="XP_030852818"/>
    <property type="gene ID" value="LOC752227"/>
</dbReference>
<evidence type="ECO:0000256" key="2">
    <source>
        <dbReference type="ARBA" id="ARBA00022840"/>
    </source>
</evidence>
<evidence type="ECO:0000313" key="6">
    <source>
        <dbReference type="EnsemblMetazoa" id="XP_030852819"/>
    </source>
</evidence>
<dbReference type="InterPro" id="IPR027417">
    <property type="entry name" value="P-loop_NTPase"/>
</dbReference>